<accession>A0ABS8RYT0</accession>
<dbReference type="Proteomes" id="UP000823775">
    <property type="component" value="Unassembled WGS sequence"/>
</dbReference>
<dbReference type="EMBL" id="JACEIK010000180">
    <property type="protein sequence ID" value="MCD7451738.1"/>
    <property type="molecule type" value="Genomic_DNA"/>
</dbReference>
<comment type="caution">
    <text evidence="1">The sequence shown here is derived from an EMBL/GenBank/DDBJ whole genome shotgun (WGS) entry which is preliminary data.</text>
</comment>
<sequence length="58" mass="6119">LWCSSAQEQDLKEATTTILGRKVNAMCGCGPYSDYKCADGCGKCIPVSANFPLGEICA</sequence>
<proteinExistence type="predicted"/>
<protein>
    <submittedName>
        <fullName evidence="1">Uncharacterized protein</fullName>
    </submittedName>
</protein>
<organism evidence="1 2">
    <name type="scientific">Datura stramonium</name>
    <name type="common">Jimsonweed</name>
    <name type="synonym">Common thornapple</name>
    <dbReference type="NCBI Taxonomy" id="4076"/>
    <lineage>
        <taxon>Eukaryota</taxon>
        <taxon>Viridiplantae</taxon>
        <taxon>Streptophyta</taxon>
        <taxon>Embryophyta</taxon>
        <taxon>Tracheophyta</taxon>
        <taxon>Spermatophyta</taxon>
        <taxon>Magnoliopsida</taxon>
        <taxon>eudicotyledons</taxon>
        <taxon>Gunneridae</taxon>
        <taxon>Pentapetalae</taxon>
        <taxon>asterids</taxon>
        <taxon>lamiids</taxon>
        <taxon>Solanales</taxon>
        <taxon>Solanaceae</taxon>
        <taxon>Solanoideae</taxon>
        <taxon>Datureae</taxon>
        <taxon>Datura</taxon>
    </lineage>
</organism>
<evidence type="ECO:0000313" key="1">
    <source>
        <dbReference type="EMBL" id="MCD7451738.1"/>
    </source>
</evidence>
<gene>
    <name evidence="1" type="ORF">HAX54_013336</name>
</gene>
<feature type="non-terminal residue" evidence="1">
    <location>
        <position position="1"/>
    </location>
</feature>
<reference evidence="1 2" key="1">
    <citation type="journal article" date="2021" name="BMC Genomics">
        <title>Datura genome reveals duplications of psychoactive alkaloid biosynthetic genes and high mutation rate following tissue culture.</title>
        <authorList>
            <person name="Rajewski A."/>
            <person name="Carter-House D."/>
            <person name="Stajich J."/>
            <person name="Litt A."/>
        </authorList>
    </citation>
    <scope>NUCLEOTIDE SEQUENCE [LARGE SCALE GENOMIC DNA]</scope>
    <source>
        <strain evidence="1">AR-01</strain>
    </source>
</reference>
<evidence type="ECO:0000313" key="2">
    <source>
        <dbReference type="Proteomes" id="UP000823775"/>
    </source>
</evidence>
<name>A0ABS8RYT0_DATST</name>
<keyword evidence="2" id="KW-1185">Reference proteome</keyword>